<dbReference type="Gene3D" id="3.40.50.150">
    <property type="entry name" value="Vaccinia Virus protein VP39"/>
    <property type="match status" value="1"/>
</dbReference>
<comment type="caution">
    <text evidence="1">The sequence shown here is derived from an EMBL/GenBank/DDBJ whole genome shotgun (WGS) entry which is preliminary data.</text>
</comment>
<proteinExistence type="predicted"/>
<evidence type="ECO:0000313" key="2">
    <source>
        <dbReference type="Proteomes" id="UP000613160"/>
    </source>
</evidence>
<dbReference type="InterPro" id="IPR029063">
    <property type="entry name" value="SAM-dependent_MTases_sf"/>
</dbReference>
<evidence type="ECO:0008006" key="3">
    <source>
        <dbReference type="Google" id="ProtNLM"/>
    </source>
</evidence>
<dbReference type="SUPFAM" id="SSF53335">
    <property type="entry name" value="S-adenosyl-L-methionine-dependent methyltransferases"/>
    <property type="match status" value="1"/>
</dbReference>
<protein>
    <recommendedName>
        <fullName evidence="3">Methyltransferase</fullName>
    </recommendedName>
</protein>
<organism evidence="1 2">
    <name type="scientific">Aureimonas glaciei</name>
    <dbReference type="NCBI Taxonomy" id="1776957"/>
    <lineage>
        <taxon>Bacteria</taxon>
        <taxon>Pseudomonadati</taxon>
        <taxon>Pseudomonadota</taxon>
        <taxon>Alphaproteobacteria</taxon>
        <taxon>Hyphomicrobiales</taxon>
        <taxon>Aurantimonadaceae</taxon>
        <taxon>Aureimonas</taxon>
    </lineage>
</organism>
<sequence>MIEKLKTAVWFAGRPTHWLQAAELGLRKLRPDRDGPDHAREARLWAVERAVSVPFALRAIGLDGPVPVLDRAIRAEGEALAAHSAVVMGGPADLDLLYAAVRLSNAYSVIETGVAYGWSSLAILAALEGREGAHLVSVDMPYPKMNNDDFVGIVVPDRFRKNWELVRQPDRNGLKSALSLVGGSIDLCHFDSDKSYYGRQFAYPLLWDALSPGGIFISDDIQDNLAFQEFVEAKGAPFAVTESAGKHVGLVRKP</sequence>
<reference evidence="1" key="2">
    <citation type="submission" date="2020-09" db="EMBL/GenBank/DDBJ databases">
        <authorList>
            <person name="Sun Q."/>
            <person name="Zhou Y."/>
        </authorList>
    </citation>
    <scope>NUCLEOTIDE SEQUENCE</scope>
    <source>
        <strain evidence="1">CGMCC 1.15493</strain>
    </source>
</reference>
<name>A0A916Y5T2_9HYPH</name>
<dbReference type="Proteomes" id="UP000613160">
    <property type="component" value="Unassembled WGS sequence"/>
</dbReference>
<dbReference type="AlphaFoldDB" id="A0A916Y5T2"/>
<accession>A0A916Y5T2</accession>
<keyword evidence="2" id="KW-1185">Reference proteome</keyword>
<evidence type="ECO:0000313" key="1">
    <source>
        <dbReference type="EMBL" id="GGD31796.1"/>
    </source>
</evidence>
<gene>
    <name evidence="1" type="ORF">GCM10011335_38590</name>
</gene>
<dbReference type="RefSeq" id="WP_188853812.1">
    <property type="nucleotide sequence ID" value="NZ_BMJJ01000010.1"/>
</dbReference>
<dbReference type="Pfam" id="PF13578">
    <property type="entry name" value="Methyltransf_24"/>
    <property type="match status" value="1"/>
</dbReference>
<dbReference type="EMBL" id="BMJJ01000010">
    <property type="protein sequence ID" value="GGD31796.1"/>
    <property type="molecule type" value="Genomic_DNA"/>
</dbReference>
<reference evidence="1" key="1">
    <citation type="journal article" date="2014" name="Int. J. Syst. Evol. Microbiol.">
        <title>Complete genome sequence of Corynebacterium casei LMG S-19264T (=DSM 44701T), isolated from a smear-ripened cheese.</title>
        <authorList>
            <consortium name="US DOE Joint Genome Institute (JGI-PGF)"/>
            <person name="Walter F."/>
            <person name="Albersmeier A."/>
            <person name="Kalinowski J."/>
            <person name="Ruckert C."/>
        </authorList>
    </citation>
    <scope>NUCLEOTIDE SEQUENCE</scope>
    <source>
        <strain evidence="1">CGMCC 1.15493</strain>
    </source>
</reference>